<reference evidence="1" key="1">
    <citation type="submission" date="2018-06" db="EMBL/GenBank/DDBJ databases">
        <authorList>
            <person name="Zhirakovskaya E."/>
        </authorList>
    </citation>
    <scope>NUCLEOTIDE SEQUENCE</scope>
</reference>
<protein>
    <submittedName>
        <fullName evidence="1">Uncharacterized protein</fullName>
    </submittedName>
</protein>
<sequence length="95" mass="10810">MSVIEQLASLVERLYKETAGYIDNPADAQIWYNRGYANGVARFLSDRGYKQALQKIPLDDLNIHSKEQIMAWHKAYHHGFEMGARESSEVLPAVS</sequence>
<evidence type="ECO:0000313" key="1">
    <source>
        <dbReference type="EMBL" id="VAW66314.1"/>
    </source>
</evidence>
<dbReference type="AlphaFoldDB" id="A0A3B0YC89"/>
<organism evidence="1">
    <name type="scientific">hydrothermal vent metagenome</name>
    <dbReference type="NCBI Taxonomy" id="652676"/>
    <lineage>
        <taxon>unclassified sequences</taxon>
        <taxon>metagenomes</taxon>
        <taxon>ecological metagenomes</taxon>
    </lineage>
</organism>
<gene>
    <name evidence="1" type="ORF">MNBD_GAMMA09-3497</name>
</gene>
<dbReference type="EMBL" id="UOFI01000074">
    <property type="protein sequence ID" value="VAW66314.1"/>
    <property type="molecule type" value="Genomic_DNA"/>
</dbReference>
<proteinExistence type="predicted"/>
<name>A0A3B0YC89_9ZZZZ</name>
<accession>A0A3B0YC89</accession>